<sequence>GPIHCHRHRRRACRAAGLRPSAAQDAGSHDPRRRSAAAVPRRRRGRPAGPDRHLLLSPAGEDPQRRATAAGLGLRALRRLGRAVGAGRRRGRGAAHAGGRGRAGRLLPLHRGRAPRLGGVPGGDAAAGQVADPDHPGPLGAGGHRRLPGRRGRPAGRL</sequence>
<evidence type="ECO:0000256" key="1">
    <source>
        <dbReference type="SAM" id="MobiDB-lite"/>
    </source>
</evidence>
<feature type="compositionally biased region" description="Basic residues" evidence="1">
    <location>
        <begin position="1"/>
        <end position="13"/>
    </location>
</feature>
<organism evidence="2">
    <name type="scientific">uncultured Friedmanniella sp</name>
    <dbReference type="NCBI Taxonomy" id="335381"/>
    <lineage>
        <taxon>Bacteria</taxon>
        <taxon>Bacillati</taxon>
        <taxon>Actinomycetota</taxon>
        <taxon>Actinomycetes</taxon>
        <taxon>Propionibacteriales</taxon>
        <taxon>Nocardioidaceae</taxon>
        <taxon>Friedmanniella</taxon>
        <taxon>environmental samples</taxon>
    </lineage>
</organism>
<feature type="compositionally biased region" description="Basic residues" evidence="1">
    <location>
        <begin position="143"/>
        <end position="158"/>
    </location>
</feature>
<feature type="region of interest" description="Disordered" evidence="1">
    <location>
        <begin position="1"/>
        <end position="158"/>
    </location>
</feature>
<feature type="compositionally biased region" description="Basic residues" evidence="1">
    <location>
        <begin position="31"/>
        <end position="46"/>
    </location>
</feature>
<feature type="compositionally biased region" description="Basic residues" evidence="1">
    <location>
        <begin position="76"/>
        <end position="93"/>
    </location>
</feature>
<evidence type="ECO:0000313" key="2">
    <source>
        <dbReference type="EMBL" id="CAA9338952.1"/>
    </source>
</evidence>
<name>A0A6J4LQ67_9ACTN</name>
<feature type="compositionally biased region" description="Low complexity" evidence="1">
    <location>
        <begin position="66"/>
        <end position="75"/>
    </location>
</feature>
<gene>
    <name evidence="2" type="ORF">AVDCRST_MAG61-3339</name>
</gene>
<accession>A0A6J4LQ67</accession>
<proteinExistence type="predicted"/>
<feature type="non-terminal residue" evidence="2">
    <location>
        <position position="1"/>
    </location>
</feature>
<reference evidence="2" key="1">
    <citation type="submission" date="2020-02" db="EMBL/GenBank/DDBJ databases">
        <authorList>
            <person name="Meier V. D."/>
        </authorList>
    </citation>
    <scope>NUCLEOTIDE SEQUENCE</scope>
    <source>
        <strain evidence="2">AVDCRST_MAG61</strain>
    </source>
</reference>
<dbReference type="AlphaFoldDB" id="A0A6J4LQ67"/>
<feature type="non-terminal residue" evidence="2">
    <location>
        <position position="158"/>
    </location>
</feature>
<dbReference type="EMBL" id="CADCTT010000405">
    <property type="protein sequence ID" value="CAA9338952.1"/>
    <property type="molecule type" value="Genomic_DNA"/>
</dbReference>
<protein>
    <submittedName>
        <fullName evidence="2">Pyridoxine 5'-phosphate oxidase, Rv1155</fullName>
    </submittedName>
</protein>